<gene>
    <name evidence="6" type="ORF">LZ3411_2473</name>
</gene>
<evidence type="ECO:0000256" key="1">
    <source>
        <dbReference type="PIRSR" id="PIRSR640198-1"/>
    </source>
</evidence>
<feature type="binding site" evidence="2">
    <location>
        <begin position="186"/>
        <end position="193"/>
    </location>
    <ligand>
        <name>ATP</name>
        <dbReference type="ChEBI" id="CHEBI:30616"/>
    </ligand>
</feature>
<dbReference type="Proteomes" id="UP000195412">
    <property type="component" value="Chromosome I"/>
</dbReference>
<evidence type="ECO:0000313" key="6">
    <source>
        <dbReference type="EMBL" id="SMS15523.1"/>
    </source>
</evidence>
<protein>
    <submittedName>
        <fullName evidence="6">Huntingtin interacting protein E-like protein</fullName>
    </submittedName>
</protein>
<evidence type="ECO:0000313" key="7">
    <source>
        <dbReference type="Proteomes" id="UP000195412"/>
    </source>
</evidence>
<feature type="site" description="Important for autoinhibition of adenylyltransferase activity" evidence="3">
    <location>
        <position position="50"/>
    </location>
</feature>
<dbReference type="InterPro" id="IPR040198">
    <property type="entry name" value="Fido_containing"/>
</dbReference>
<dbReference type="AlphaFoldDB" id="A0A1Y6K347"/>
<evidence type="ECO:0000256" key="3">
    <source>
        <dbReference type="PIRSR" id="PIRSR640198-3"/>
    </source>
</evidence>
<keyword evidence="2" id="KW-0547">Nucleotide-binding</keyword>
<dbReference type="KEGG" id="lzy:LZ3411_2473"/>
<evidence type="ECO:0000256" key="4">
    <source>
        <dbReference type="SAM" id="MobiDB-lite"/>
    </source>
</evidence>
<dbReference type="SUPFAM" id="SSF140931">
    <property type="entry name" value="Fic-like"/>
    <property type="match status" value="1"/>
</dbReference>
<dbReference type="Pfam" id="PF02661">
    <property type="entry name" value="Fic"/>
    <property type="match status" value="1"/>
</dbReference>
<name>A0A1Y6K347_9LACO</name>
<dbReference type="PROSITE" id="PS51459">
    <property type="entry name" value="FIDO"/>
    <property type="match status" value="1"/>
</dbReference>
<feature type="domain" description="Fido" evidence="5">
    <location>
        <begin position="100"/>
        <end position="245"/>
    </location>
</feature>
<dbReference type="GO" id="GO:0005524">
    <property type="term" value="F:ATP binding"/>
    <property type="evidence" value="ECO:0007669"/>
    <property type="project" value="UniProtKB-KW"/>
</dbReference>
<feature type="active site" evidence="1">
    <location>
        <position position="182"/>
    </location>
</feature>
<proteinExistence type="predicted"/>
<dbReference type="PANTHER" id="PTHR13504:SF38">
    <property type="entry name" value="FIDO DOMAIN-CONTAINING PROTEIN"/>
    <property type="match status" value="1"/>
</dbReference>
<feature type="region of interest" description="Disordered" evidence="4">
    <location>
        <begin position="275"/>
        <end position="296"/>
    </location>
</feature>
<organism evidence="6 7">
    <name type="scientific">Levilactobacillus zymae</name>
    <dbReference type="NCBI Taxonomy" id="267363"/>
    <lineage>
        <taxon>Bacteria</taxon>
        <taxon>Bacillati</taxon>
        <taxon>Bacillota</taxon>
        <taxon>Bacilli</taxon>
        <taxon>Lactobacillales</taxon>
        <taxon>Lactobacillaceae</taxon>
        <taxon>Levilactobacillus</taxon>
    </lineage>
</organism>
<dbReference type="EMBL" id="LT854705">
    <property type="protein sequence ID" value="SMS15523.1"/>
    <property type="molecule type" value="Genomic_DNA"/>
</dbReference>
<dbReference type="PANTHER" id="PTHR13504">
    <property type="entry name" value="FIDO DOMAIN-CONTAINING PROTEIN DDB_G0283145"/>
    <property type="match status" value="1"/>
</dbReference>
<evidence type="ECO:0000256" key="2">
    <source>
        <dbReference type="PIRSR" id="PIRSR640198-2"/>
    </source>
</evidence>
<dbReference type="InterPro" id="IPR003812">
    <property type="entry name" value="Fido"/>
</dbReference>
<dbReference type="InterPro" id="IPR036597">
    <property type="entry name" value="Fido-like_dom_sf"/>
</dbReference>
<keyword evidence="2" id="KW-0067">ATP-binding</keyword>
<dbReference type="Gene3D" id="1.10.3290.10">
    <property type="entry name" value="Fido-like domain"/>
    <property type="match status" value="1"/>
</dbReference>
<accession>A0A1Y6K347</accession>
<evidence type="ECO:0000259" key="5">
    <source>
        <dbReference type="PROSITE" id="PS51459"/>
    </source>
</evidence>
<sequence>MPNDELQNQLERLTKLKHEMDQYRPLSKIQVRQLEKNTRIEHVWSSNAIEGNHLDRYETASIIDSGVTIHGASVKDILETLDLNEAYEYMMSLASKKEPLSQLTIRDLNRIATLQTAQDKSNAGVYRVVNVWPNGLENHPYVAPTDIRPQMDQLMDWSNENQNKLHPVIYAADLHQKFVSIHPFIDGNGRTARLLMNFALAQAGYPVINVQPGRKERYDYMERLEKAREGNSGPFEKLIADYAEDELKRRIETLKLNETNIREARNETRLVEKSKDKTIERDGNGGIKNVQPGEKI</sequence>
<reference evidence="7" key="1">
    <citation type="submission" date="2017-05" db="EMBL/GenBank/DDBJ databases">
        <authorList>
            <person name="Papadimitriou K."/>
        </authorList>
    </citation>
    <scope>NUCLEOTIDE SEQUENCE [LARGE SCALE GENOMIC DNA]</scope>
    <source>
        <strain evidence="7">ACA-DC 3411</strain>
    </source>
</reference>